<dbReference type="KEGG" id="bpg:Bathy14g01290"/>
<dbReference type="Gene3D" id="3.40.50.410">
    <property type="entry name" value="von Willebrand factor, type A domain"/>
    <property type="match status" value="1"/>
</dbReference>
<dbReference type="EMBL" id="FO082265">
    <property type="protein sequence ID" value="CCO19660.1"/>
    <property type="molecule type" value="Genomic_DNA"/>
</dbReference>
<dbReference type="STRING" id="41875.K8F4A7"/>
<evidence type="ECO:0000256" key="2">
    <source>
        <dbReference type="ARBA" id="ARBA00071116"/>
    </source>
</evidence>
<dbReference type="Pfam" id="PF13519">
    <property type="entry name" value="VWA_2"/>
    <property type="match status" value="1"/>
</dbReference>
<gene>
    <name evidence="5" type="ordered locus">Bathy14g01290</name>
</gene>
<dbReference type="GO" id="GO:0043161">
    <property type="term" value="P:proteasome-mediated ubiquitin-dependent protein catabolic process"/>
    <property type="evidence" value="ECO:0007669"/>
    <property type="project" value="TreeGrafter"/>
</dbReference>
<feature type="compositionally biased region" description="Basic and acidic residues" evidence="3">
    <location>
        <begin position="293"/>
        <end position="313"/>
    </location>
</feature>
<sequence>MVLEATVICMDNSEFVRNSDYAPTRLQVLKQCQKLSDAVNLLAGAKTQNNPESSVGILSLAGKVPRVLVTPTNDLGKVLNSVHGITIQGEINLVTGIQVAHLALKHRQNKHQRMRIVVFIGSPILDDEKELLKVGRKLKKCNVAIDIVSFGRCTDNERKLDSLLSMVNKNENSHLIKVPQGQSIADTLIATHIFNSAGSNAGSGFAAAAATANVNTMGGTGIDLGEDPALMLALRASLEEEQIRQENQASLALKEGNSDVGLETGQTNEEGEGNDKTASPNRDRLPKVSNLSHESRKDTQSGLKDESGSEDKN</sequence>
<feature type="domain" description="VWFA" evidence="4">
    <location>
        <begin position="5"/>
        <end position="193"/>
    </location>
</feature>
<keyword evidence="6" id="KW-1185">Reference proteome</keyword>
<dbReference type="PANTHER" id="PTHR10223">
    <property type="entry name" value="26S PROTEASOME NON-ATPASE REGULATORY SUBUNIT 4"/>
    <property type="match status" value="1"/>
</dbReference>
<dbReference type="GO" id="GO:0008540">
    <property type="term" value="C:proteasome regulatory particle, base subcomplex"/>
    <property type="evidence" value="ECO:0007669"/>
    <property type="project" value="TreeGrafter"/>
</dbReference>
<dbReference type="FunFam" id="3.40.50.410:FF:000005">
    <property type="entry name" value="26S proteasome non-ATPase regulatory subunit 4"/>
    <property type="match status" value="1"/>
</dbReference>
<protein>
    <recommendedName>
        <fullName evidence="2">26S proteasome non-ATPase regulatory subunit 4 homolog</fullName>
    </recommendedName>
    <alternativeName>
        <fullName evidence="1">26S proteasome regulatory subunit RPN10</fullName>
    </alternativeName>
</protein>
<dbReference type="AlphaFoldDB" id="K8F4A7"/>
<dbReference type="GO" id="GO:0005829">
    <property type="term" value="C:cytosol"/>
    <property type="evidence" value="ECO:0007669"/>
    <property type="project" value="TreeGrafter"/>
</dbReference>
<dbReference type="GO" id="GO:0005634">
    <property type="term" value="C:nucleus"/>
    <property type="evidence" value="ECO:0007669"/>
    <property type="project" value="TreeGrafter"/>
</dbReference>
<dbReference type="Gene3D" id="1.10.287.3990">
    <property type="match status" value="1"/>
</dbReference>
<dbReference type="Proteomes" id="UP000198341">
    <property type="component" value="Chromosome 14"/>
</dbReference>
<dbReference type="eggNOG" id="KOG2884">
    <property type="taxonomic scope" value="Eukaryota"/>
</dbReference>
<dbReference type="InterPro" id="IPR002035">
    <property type="entry name" value="VWF_A"/>
</dbReference>
<dbReference type="OrthoDB" id="1731724at2759"/>
<organism evidence="5 6">
    <name type="scientific">Bathycoccus prasinos</name>
    <dbReference type="NCBI Taxonomy" id="41875"/>
    <lineage>
        <taxon>Eukaryota</taxon>
        <taxon>Viridiplantae</taxon>
        <taxon>Chlorophyta</taxon>
        <taxon>Mamiellophyceae</taxon>
        <taxon>Mamiellales</taxon>
        <taxon>Bathycoccaceae</taxon>
        <taxon>Bathycoccus</taxon>
    </lineage>
</organism>
<evidence type="ECO:0000256" key="3">
    <source>
        <dbReference type="SAM" id="MobiDB-lite"/>
    </source>
</evidence>
<dbReference type="SUPFAM" id="SSF53300">
    <property type="entry name" value="vWA-like"/>
    <property type="match status" value="1"/>
</dbReference>
<accession>K8F4A7</accession>
<dbReference type="RefSeq" id="XP_007509203.1">
    <property type="nucleotide sequence ID" value="XM_007509141.1"/>
</dbReference>
<dbReference type="InterPro" id="IPR036465">
    <property type="entry name" value="vWFA_dom_sf"/>
</dbReference>
<dbReference type="InterPro" id="IPR027040">
    <property type="entry name" value="PSMD4"/>
</dbReference>
<name>K8F4A7_9CHLO</name>
<dbReference type="PROSITE" id="PS50234">
    <property type="entry name" value="VWFA"/>
    <property type="match status" value="1"/>
</dbReference>
<evidence type="ECO:0000259" key="4">
    <source>
        <dbReference type="PROSITE" id="PS50234"/>
    </source>
</evidence>
<dbReference type="GO" id="GO:0031593">
    <property type="term" value="F:polyubiquitin modification-dependent protein binding"/>
    <property type="evidence" value="ECO:0007669"/>
    <property type="project" value="TreeGrafter"/>
</dbReference>
<evidence type="ECO:0000256" key="1">
    <source>
        <dbReference type="ARBA" id="ARBA00044341"/>
    </source>
</evidence>
<feature type="region of interest" description="Disordered" evidence="3">
    <location>
        <begin position="251"/>
        <end position="313"/>
    </location>
</feature>
<reference evidence="5 6" key="1">
    <citation type="submission" date="2011-10" db="EMBL/GenBank/DDBJ databases">
        <authorList>
            <person name="Genoscope - CEA"/>
        </authorList>
    </citation>
    <scope>NUCLEOTIDE SEQUENCE [LARGE SCALE GENOMIC DNA]</scope>
    <source>
        <strain evidence="5 6">RCC 1105</strain>
    </source>
</reference>
<proteinExistence type="predicted"/>
<dbReference type="GeneID" id="19011661"/>
<evidence type="ECO:0000313" key="6">
    <source>
        <dbReference type="Proteomes" id="UP000198341"/>
    </source>
</evidence>
<evidence type="ECO:0000313" key="5">
    <source>
        <dbReference type="EMBL" id="CCO19660.1"/>
    </source>
</evidence>
<dbReference type="PANTHER" id="PTHR10223:SF0">
    <property type="entry name" value="26S PROTEASOME NON-ATPASE REGULATORY SUBUNIT 4"/>
    <property type="match status" value="1"/>
</dbReference>